<dbReference type="Proteomes" id="UP000788262">
    <property type="component" value="Unassembled WGS sequence"/>
</dbReference>
<reference evidence="1 2" key="1">
    <citation type="submission" date="2021-02" db="EMBL/GenBank/DDBJ databases">
        <title>Whole genome sequencing of Streptomyces actuosus VRA1.</title>
        <authorList>
            <person name="Sen G."/>
            <person name="Sen A."/>
        </authorList>
    </citation>
    <scope>NUCLEOTIDE SEQUENCE [LARGE SCALE GENOMIC DNA]</scope>
    <source>
        <strain evidence="1 2">VRA1</strain>
    </source>
</reference>
<sequence length="59" mass="6618">MRPHIRAALQKAAELTRSNRLVEALRIGEAAIDQATGDEHAEIRHWLTEHTDDFVGEGN</sequence>
<comment type="caution">
    <text evidence="1">The sequence shown here is derived from an EMBL/GenBank/DDBJ whole genome shotgun (WGS) entry which is preliminary data.</text>
</comment>
<dbReference type="RefSeq" id="WP_205387117.1">
    <property type="nucleotide sequence ID" value="NZ_JAFFZS010000054.1"/>
</dbReference>
<organism evidence="1 2">
    <name type="scientific">Streptomyces actuosus</name>
    <dbReference type="NCBI Taxonomy" id="1885"/>
    <lineage>
        <taxon>Bacteria</taxon>
        <taxon>Bacillati</taxon>
        <taxon>Actinomycetota</taxon>
        <taxon>Actinomycetes</taxon>
        <taxon>Kitasatosporales</taxon>
        <taxon>Streptomycetaceae</taxon>
        <taxon>Streptomyces</taxon>
    </lineage>
</organism>
<name>A0ABS2W164_STRAS</name>
<dbReference type="EMBL" id="JAFFZS010000054">
    <property type="protein sequence ID" value="MBN0048998.1"/>
    <property type="molecule type" value="Genomic_DNA"/>
</dbReference>
<gene>
    <name evidence="1" type="ORF">JS756_33930</name>
</gene>
<keyword evidence="2" id="KW-1185">Reference proteome</keyword>
<protein>
    <recommendedName>
        <fullName evidence="3">DUF305 domain-containing protein</fullName>
    </recommendedName>
</protein>
<evidence type="ECO:0000313" key="1">
    <source>
        <dbReference type="EMBL" id="MBN0048998.1"/>
    </source>
</evidence>
<accession>A0ABS2W164</accession>
<evidence type="ECO:0008006" key="3">
    <source>
        <dbReference type="Google" id="ProtNLM"/>
    </source>
</evidence>
<evidence type="ECO:0000313" key="2">
    <source>
        <dbReference type="Proteomes" id="UP000788262"/>
    </source>
</evidence>
<proteinExistence type="predicted"/>